<dbReference type="PANTHER" id="PTHR23360">
    <property type="entry name" value="G-PROTEIN COUPLED RECEPTORS FAMILY 1 PROFILE DOMAIN-CONTAINING PROTEIN-RELATED"/>
    <property type="match status" value="1"/>
</dbReference>
<dbReference type="Pfam" id="PF10320">
    <property type="entry name" value="7TM_GPCR_Srsx"/>
    <property type="match status" value="1"/>
</dbReference>
<dbReference type="InterPro" id="IPR019424">
    <property type="entry name" value="7TM_GPCR_Srsx"/>
</dbReference>
<evidence type="ECO:0000256" key="3">
    <source>
        <dbReference type="ARBA" id="ARBA00022989"/>
    </source>
</evidence>
<sequence>MTEKNENSIHFMIISTTIFIFFPVSLETSTSFEQSKNGQRPVSSFLNRIVIAGVLLCFLACHHCFSLAFEALSGIRMQLGPSMTRTQCFSSISIYIYCIKHQCCLVLVLVCDIAFCMFRPIKYHTIPVFPYVLACNPPLSYTHAVYNVWNWLYLAVNAATVIIYASALVYTACCGGISRLSSSKMSQQSLAAQQRIVKSLSALLIIFILSWFLGAVAP</sequence>
<dbReference type="InterPro" id="IPR000276">
    <property type="entry name" value="GPCR_Rhodpsn"/>
</dbReference>
<reference evidence="6" key="1">
    <citation type="journal article" date="2008" name="Nat. Genet.">
        <title>The Pristionchus pacificus genome provides a unique perspective on nematode lifestyle and parasitism.</title>
        <authorList>
            <person name="Dieterich C."/>
            <person name="Clifton S.W."/>
            <person name="Schuster L.N."/>
            <person name="Chinwalla A."/>
            <person name="Delehaunty K."/>
            <person name="Dinkelacker I."/>
            <person name="Fulton L."/>
            <person name="Fulton R."/>
            <person name="Godfrey J."/>
            <person name="Minx P."/>
            <person name="Mitreva M."/>
            <person name="Roeseler W."/>
            <person name="Tian H."/>
            <person name="Witte H."/>
            <person name="Yang S.P."/>
            <person name="Wilson R.K."/>
            <person name="Sommer R.J."/>
        </authorList>
    </citation>
    <scope>NUCLEOTIDE SEQUENCE [LARGE SCALE GENOMIC DNA]</scope>
    <source>
        <strain evidence="6">PS312</strain>
    </source>
</reference>
<dbReference type="GO" id="GO:0004930">
    <property type="term" value="F:G protein-coupled receptor activity"/>
    <property type="evidence" value="ECO:0007669"/>
    <property type="project" value="InterPro"/>
</dbReference>
<dbReference type="EnsemblMetazoa" id="PPA41068.1">
    <property type="protein sequence ID" value="PPA41068.1"/>
    <property type="gene ID" value="WBGene00279437"/>
</dbReference>
<keyword evidence="6" id="KW-1185">Reference proteome</keyword>
<dbReference type="SMART" id="SM01381">
    <property type="entry name" value="7TM_GPCR_Srsx"/>
    <property type="match status" value="1"/>
</dbReference>
<evidence type="ECO:0000313" key="6">
    <source>
        <dbReference type="Proteomes" id="UP000005239"/>
    </source>
</evidence>
<dbReference type="OrthoDB" id="5873055at2759"/>
<accession>A0A2A6CNY4</accession>
<keyword evidence="2" id="KW-0812">Transmembrane</keyword>
<evidence type="ECO:0000313" key="5">
    <source>
        <dbReference type="EnsemblMetazoa" id="PPA41068.1"/>
    </source>
</evidence>
<reference evidence="5" key="2">
    <citation type="submission" date="2022-06" db="UniProtKB">
        <authorList>
            <consortium name="EnsemblMetazoa"/>
        </authorList>
    </citation>
    <scope>IDENTIFICATION</scope>
    <source>
        <strain evidence="5">PS312</strain>
    </source>
</reference>
<dbReference type="InterPro" id="IPR047130">
    <property type="entry name" value="7TM_GPCR_Srsx_nematod"/>
</dbReference>
<keyword evidence="4" id="KW-0472">Membrane</keyword>
<keyword evidence="3" id="KW-1133">Transmembrane helix</keyword>
<accession>A0A8R1UX80</accession>
<proteinExistence type="predicted"/>
<evidence type="ECO:0000256" key="4">
    <source>
        <dbReference type="ARBA" id="ARBA00023136"/>
    </source>
</evidence>
<name>A0A2A6CNY4_PRIPA</name>
<dbReference type="Proteomes" id="UP000005239">
    <property type="component" value="Unassembled WGS sequence"/>
</dbReference>
<dbReference type="PANTHER" id="PTHR23360:SF37">
    <property type="entry name" value="G-PROTEIN COUPLED RECEPTORS FAMILY 1 PROFILE DOMAIN-CONTAINING PROTEIN"/>
    <property type="match status" value="1"/>
</dbReference>
<dbReference type="AlphaFoldDB" id="A0A2A6CNY4"/>
<dbReference type="GO" id="GO:0016020">
    <property type="term" value="C:membrane"/>
    <property type="evidence" value="ECO:0007669"/>
    <property type="project" value="UniProtKB-SubCell"/>
</dbReference>
<protein>
    <submittedName>
        <fullName evidence="5">G protein-coupled receptor</fullName>
    </submittedName>
</protein>
<gene>
    <name evidence="5" type="primary">WBGene00279437</name>
</gene>
<evidence type="ECO:0000256" key="1">
    <source>
        <dbReference type="ARBA" id="ARBA00004370"/>
    </source>
</evidence>
<organism evidence="5 6">
    <name type="scientific">Pristionchus pacificus</name>
    <name type="common">Parasitic nematode worm</name>
    <dbReference type="NCBI Taxonomy" id="54126"/>
    <lineage>
        <taxon>Eukaryota</taxon>
        <taxon>Metazoa</taxon>
        <taxon>Ecdysozoa</taxon>
        <taxon>Nematoda</taxon>
        <taxon>Chromadorea</taxon>
        <taxon>Rhabditida</taxon>
        <taxon>Rhabditina</taxon>
        <taxon>Diplogasteromorpha</taxon>
        <taxon>Diplogasteroidea</taxon>
        <taxon>Neodiplogasteridae</taxon>
        <taxon>Pristionchus</taxon>
    </lineage>
</organism>
<evidence type="ECO:0000256" key="2">
    <source>
        <dbReference type="ARBA" id="ARBA00022692"/>
    </source>
</evidence>
<comment type="subcellular location">
    <subcellularLocation>
        <location evidence="1">Membrane</location>
    </subcellularLocation>
</comment>